<feature type="domain" description="Glutaredoxin" evidence="1">
    <location>
        <begin position="13"/>
        <end position="57"/>
    </location>
</feature>
<dbReference type="InterPro" id="IPR036249">
    <property type="entry name" value="Thioredoxin-like_sf"/>
</dbReference>
<name>A0A9W6B2V0_9FLAO</name>
<dbReference type="AlphaFoldDB" id="A0A9W6B2V0"/>
<evidence type="ECO:0000313" key="3">
    <source>
        <dbReference type="Proteomes" id="UP001143545"/>
    </source>
</evidence>
<evidence type="ECO:0000313" key="2">
    <source>
        <dbReference type="EMBL" id="GLB51421.1"/>
    </source>
</evidence>
<dbReference type="InterPro" id="IPR002109">
    <property type="entry name" value="Glutaredoxin"/>
</dbReference>
<sequence>MVAQNLDHANEKIIVYGSSDCHYCIDTKAYLEDRNIAYVFFDIDINEKALKEMLGKLKNAGISLSSVAIPVIDKEGDIFMNDGDFEEFLEKLNQ</sequence>
<gene>
    <name evidence="2" type="ORF">NBRC110019_04600</name>
</gene>
<evidence type="ECO:0000259" key="1">
    <source>
        <dbReference type="Pfam" id="PF00462"/>
    </source>
</evidence>
<dbReference type="PROSITE" id="PS51354">
    <property type="entry name" value="GLUTAREDOXIN_2"/>
    <property type="match status" value="1"/>
</dbReference>
<proteinExistence type="predicted"/>
<accession>A0A9W6B2V0</accession>
<comment type="caution">
    <text evidence="2">The sequence shown here is derived from an EMBL/GenBank/DDBJ whole genome shotgun (WGS) entry which is preliminary data.</text>
</comment>
<dbReference type="Gene3D" id="3.40.30.10">
    <property type="entry name" value="Glutaredoxin"/>
    <property type="match status" value="1"/>
</dbReference>
<protein>
    <recommendedName>
        <fullName evidence="1">Glutaredoxin domain-containing protein</fullName>
    </recommendedName>
</protein>
<organism evidence="2 3">
    <name type="scientific">Neptunitalea chrysea</name>
    <dbReference type="NCBI Taxonomy" id="1647581"/>
    <lineage>
        <taxon>Bacteria</taxon>
        <taxon>Pseudomonadati</taxon>
        <taxon>Bacteroidota</taxon>
        <taxon>Flavobacteriia</taxon>
        <taxon>Flavobacteriales</taxon>
        <taxon>Flavobacteriaceae</taxon>
        <taxon>Neptunitalea</taxon>
    </lineage>
</organism>
<dbReference type="CDD" id="cd02976">
    <property type="entry name" value="NrdH"/>
    <property type="match status" value="1"/>
</dbReference>
<dbReference type="EMBL" id="BRVP01000003">
    <property type="protein sequence ID" value="GLB51421.1"/>
    <property type="molecule type" value="Genomic_DNA"/>
</dbReference>
<dbReference type="Proteomes" id="UP001143545">
    <property type="component" value="Unassembled WGS sequence"/>
</dbReference>
<reference evidence="2" key="1">
    <citation type="submission" date="2022-07" db="EMBL/GenBank/DDBJ databases">
        <title>Taxonomy of Novel Oxalotrophic and Methylotrophic Bacteria.</title>
        <authorList>
            <person name="Sahin N."/>
            <person name="Tani A."/>
        </authorList>
    </citation>
    <scope>NUCLEOTIDE SEQUENCE</scope>
    <source>
        <strain evidence="2">AM327</strain>
    </source>
</reference>
<dbReference type="SUPFAM" id="SSF52833">
    <property type="entry name" value="Thioredoxin-like"/>
    <property type="match status" value="1"/>
</dbReference>
<keyword evidence="3" id="KW-1185">Reference proteome</keyword>
<dbReference type="Pfam" id="PF00462">
    <property type="entry name" value="Glutaredoxin"/>
    <property type="match status" value="1"/>
</dbReference>